<name>A0A081PH94_9SPHI</name>
<dbReference type="AlphaFoldDB" id="A0A081PH94"/>
<keyword evidence="1" id="KW-1133">Transmembrane helix</keyword>
<accession>A0A081PH94</accession>
<proteinExistence type="predicted"/>
<reference evidence="2 3" key="1">
    <citation type="journal article" date="1992" name="Int. J. Syst. Bacteriol.">
        <title>Sphingobacterium antarcticus sp. nov. a Psychrotrophic Bacterium from the Soils of Schirmacher Oasis, Antarctica.</title>
        <authorList>
            <person name="Shivaji S."/>
            <person name="Ray M.K."/>
            <person name="Rao N.S."/>
            <person name="Saiserr L."/>
            <person name="Jagannadham M.V."/>
            <person name="Kumar G.S."/>
            <person name="Reddy G."/>
            <person name="Bhargava P.M."/>
        </authorList>
    </citation>
    <scope>NUCLEOTIDE SEQUENCE [LARGE SCALE GENOMIC DNA]</scope>
    <source>
        <strain evidence="2 3">4BY</strain>
    </source>
</reference>
<comment type="caution">
    <text evidence="2">The sequence shown here is derived from an EMBL/GenBank/DDBJ whole genome shotgun (WGS) entry which is preliminary data.</text>
</comment>
<evidence type="ECO:0000256" key="1">
    <source>
        <dbReference type="SAM" id="Phobius"/>
    </source>
</evidence>
<feature type="transmembrane region" description="Helical" evidence="1">
    <location>
        <begin position="80"/>
        <end position="103"/>
    </location>
</feature>
<dbReference type="Proteomes" id="UP000028007">
    <property type="component" value="Unassembled WGS sequence"/>
</dbReference>
<keyword evidence="1" id="KW-0472">Membrane</keyword>
<sequence length="122" mass="13792">MVFIVVLIASFLLQMVLPWWIIVPVSFITCCLIGKTPKKSIWEPFFAIFLLWTGVALSYSLQNQHILADRVAEMFGLQTWWLILFVTALTGGFIVAVSGICGYKFRKTILTKVHVSHSSVNN</sequence>
<dbReference type="RefSeq" id="WP_037440561.1">
    <property type="nucleotide sequence ID" value="NZ_JNFF01000051.1"/>
</dbReference>
<gene>
    <name evidence="2" type="ORF">N180_11855</name>
</gene>
<protein>
    <submittedName>
        <fullName evidence="2">Uncharacterized protein</fullName>
    </submittedName>
</protein>
<dbReference type="eggNOG" id="ENOG5033373">
    <property type="taxonomic scope" value="Bacteria"/>
</dbReference>
<dbReference type="EMBL" id="JNFF01000051">
    <property type="protein sequence ID" value="KEQ30067.1"/>
    <property type="molecule type" value="Genomic_DNA"/>
</dbReference>
<evidence type="ECO:0000313" key="3">
    <source>
        <dbReference type="Proteomes" id="UP000028007"/>
    </source>
</evidence>
<organism evidence="2 3">
    <name type="scientific">Pedobacter antarcticus 4BY</name>
    <dbReference type="NCBI Taxonomy" id="1358423"/>
    <lineage>
        <taxon>Bacteria</taxon>
        <taxon>Pseudomonadati</taxon>
        <taxon>Bacteroidota</taxon>
        <taxon>Sphingobacteriia</taxon>
        <taxon>Sphingobacteriales</taxon>
        <taxon>Sphingobacteriaceae</taxon>
        <taxon>Pedobacter</taxon>
    </lineage>
</organism>
<feature type="transmembrane region" description="Helical" evidence="1">
    <location>
        <begin position="41"/>
        <end position="60"/>
    </location>
</feature>
<feature type="transmembrane region" description="Helical" evidence="1">
    <location>
        <begin position="6"/>
        <end position="34"/>
    </location>
</feature>
<keyword evidence="1" id="KW-0812">Transmembrane</keyword>
<evidence type="ECO:0000313" key="2">
    <source>
        <dbReference type="EMBL" id="KEQ30067.1"/>
    </source>
</evidence>
<keyword evidence="3" id="KW-1185">Reference proteome</keyword>
<dbReference type="OrthoDB" id="1525231at2"/>